<dbReference type="InterPro" id="IPR012223">
    <property type="entry name" value="TEII"/>
</dbReference>
<dbReference type="SUPFAM" id="SSF53474">
    <property type="entry name" value="alpha/beta-Hydrolases"/>
    <property type="match status" value="1"/>
</dbReference>
<organism evidence="3 4">
    <name type="scientific">Streptomyces aidingensis</name>
    <dbReference type="NCBI Taxonomy" id="910347"/>
    <lineage>
        <taxon>Bacteria</taxon>
        <taxon>Bacillati</taxon>
        <taxon>Actinomycetota</taxon>
        <taxon>Actinomycetes</taxon>
        <taxon>Kitasatosporales</taxon>
        <taxon>Streptomycetaceae</taxon>
        <taxon>Streptomyces</taxon>
    </lineage>
</organism>
<proteinExistence type="inferred from homology"/>
<dbReference type="Pfam" id="PF00975">
    <property type="entry name" value="Thioesterase"/>
    <property type="match status" value="1"/>
</dbReference>
<evidence type="ECO:0000256" key="1">
    <source>
        <dbReference type="ARBA" id="ARBA00007169"/>
    </source>
</evidence>
<accession>A0A1I1RAQ6</accession>
<dbReference type="PANTHER" id="PTHR11487">
    <property type="entry name" value="THIOESTERASE"/>
    <property type="match status" value="1"/>
</dbReference>
<keyword evidence="4" id="KW-1185">Reference proteome</keyword>
<dbReference type="STRING" id="910347.SAMN05421773_112100"/>
<gene>
    <name evidence="3" type="ORF">SAMN05421773_112100</name>
</gene>
<dbReference type="Gene3D" id="3.40.50.1820">
    <property type="entry name" value="alpha/beta hydrolase"/>
    <property type="match status" value="1"/>
</dbReference>
<evidence type="ECO:0000259" key="2">
    <source>
        <dbReference type="Pfam" id="PF00975"/>
    </source>
</evidence>
<dbReference type="InterPro" id="IPR001031">
    <property type="entry name" value="Thioesterase"/>
</dbReference>
<comment type="similarity">
    <text evidence="1">Belongs to the thioesterase family.</text>
</comment>
<dbReference type="EMBL" id="FOLM01000012">
    <property type="protein sequence ID" value="SFD27480.1"/>
    <property type="molecule type" value="Genomic_DNA"/>
</dbReference>
<reference evidence="3 4" key="1">
    <citation type="submission" date="2016-10" db="EMBL/GenBank/DDBJ databases">
        <authorList>
            <person name="de Groot N.N."/>
        </authorList>
    </citation>
    <scope>NUCLEOTIDE SEQUENCE [LARGE SCALE GENOMIC DNA]</scope>
    <source>
        <strain evidence="3 4">CGMCC 4.5739</strain>
    </source>
</reference>
<dbReference type="RefSeq" id="WP_093840388.1">
    <property type="nucleotide sequence ID" value="NZ_FOLM01000012.1"/>
</dbReference>
<protein>
    <submittedName>
        <fullName evidence="3">Surfactin synthase thioesterase subunit</fullName>
    </submittedName>
</protein>
<sequence length="253" mass="27970">MNSFLRPVPVERPAMRLFAFHHAGGSSTVYHPMRRQLPADWELMAYDLPGRGRLASQRPLEDIQLVLPRVLADIEPWLDAPVAFFGHSFGAIVASELARLLEGQGRPPLWVGVSGRVPPGYRSRRRLSELDDDGLLNAVQAMGGLPEQLTSVPEFLARFLQLTRADMRAVESYRPEAGRPPLSCPLTVFCGTDDGWAPPAAMAGWSAVTSRRLRRRVYPGGHFYFTGQAMPRFTRELVAEIRAAATAAEPAGR</sequence>
<name>A0A1I1RAQ6_9ACTN</name>
<feature type="domain" description="Thioesterase" evidence="2">
    <location>
        <begin position="16"/>
        <end position="229"/>
    </location>
</feature>
<dbReference type="AlphaFoldDB" id="A0A1I1RAQ6"/>
<dbReference type="GO" id="GO:0008610">
    <property type="term" value="P:lipid biosynthetic process"/>
    <property type="evidence" value="ECO:0007669"/>
    <property type="project" value="TreeGrafter"/>
</dbReference>
<evidence type="ECO:0000313" key="4">
    <source>
        <dbReference type="Proteomes" id="UP000199207"/>
    </source>
</evidence>
<evidence type="ECO:0000313" key="3">
    <source>
        <dbReference type="EMBL" id="SFD27480.1"/>
    </source>
</evidence>
<dbReference type="Proteomes" id="UP000199207">
    <property type="component" value="Unassembled WGS sequence"/>
</dbReference>
<dbReference type="InterPro" id="IPR029058">
    <property type="entry name" value="AB_hydrolase_fold"/>
</dbReference>
<dbReference type="PANTHER" id="PTHR11487:SF0">
    <property type="entry name" value="S-ACYL FATTY ACID SYNTHASE THIOESTERASE, MEDIUM CHAIN"/>
    <property type="match status" value="1"/>
</dbReference>
<dbReference type="OrthoDB" id="8480037at2"/>